<sequence length="688" mass="75189">MTGNSFDGSAHAVAQAGHVEGGIHFYAPSRPAEHPPRQVPQPTRSYTNNERQLRAITEAVRFAESGDAAPRVVVVRGPLGGGKSETAFRWVADHGGEFAGRFYARLSGTDGESGAESEALRDFLIAVGYTASEIPATVQGRSNFFRSWSTGKNVVVVVDDAVTAAQVRWFLPGEGRSVVLVTEAGPLGALRQREKAAYVELDPLSPESARLLLQRILPADDPRPEAEPENVDALVERCEGSTLALCVAGALLADRPQRPVDRLVRELAREDRRLAVLSRDESLSVTAVLNTAVDRLDDRDRLLYAAFGRHPGSGDVGVPAFVAALGASEDDVRDGLDRLVDARLVQEGARGRFFVDGLVRAHARRLGTDPAVRARFLRFYVDTAVPAGNAVMPQRGWLQRLWPDLDLTGSVSEPEAWLEAERANLRAVAGLLHDDGDAEVCRLAVALWPFHERAKHLDDMDAVNEHAVAVADDHGHPFAAGLALVQRGFAFRHRGERDKAAELFARAERIAREQDLPELAATAVESLGIARREQGDRDASRELLRHNLALAAEIDDQRRTSLAKMHLGSVEHPDAAVALLGEAVEGFRSLPEPDVHNEHKSLLWRGIRAVELGHPEQAQADLHAALRHMTGENRHFEIAQIHHALGARAVAADAPDEAREHFERAASIYRTWGFLDQAEQVLAEQRRG</sequence>
<dbReference type="SUPFAM" id="SSF48452">
    <property type="entry name" value="TPR-like"/>
    <property type="match status" value="1"/>
</dbReference>
<proteinExistence type="predicted"/>
<dbReference type="AlphaFoldDB" id="A0A840NG63"/>
<dbReference type="PANTHER" id="PTHR47691">
    <property type="entry name" value="REGULATOR-RELATED"/>
    <property type="match status" value="1"/>
</dbReference>
<dbReference type="InterPro" id="IPR027417">
    <property type="entry name" value="P-loop_NTPase"/>
</dbReference>
<dbReference type="RefSeq" id="WP_184480812.1">
    <property type="nucleotide sequence ID" value="NZ_JACHIV010000001.1"/>
</dbReference>
<dbReference type="Gene3D" id="1.25.40.10">
    <property type="entry name" value="Tetratricopeptide repeat domain"/>
    <property type="match status" value="2"/>
</dbReference>
<dbReference type="Gene3D" id="3.40.50.300">
    <property type="entry name" value="P-loop containing nucleotide triphosphate hydrolases"/>
    <property type="match status" value="1"/>
</dbReference>
<dbReference type="EMBL" id="JACHIV010000001">
    <property type="protein sequence ID" value="MBB5070890.1"/>
    <property type="molecule type" value="Genomic_DNA"/>
</dbReference>
<accession>A0A840NG63</accession>
<gene>
    <name evidence="2" type="ORF">BJ969_003978</name>
</gene>
<reference evidence="2 3" key="1">
    <citation type="submission" date="2020-08" db="EMBL/GenBank/DDBJ databases">
        <title>Sequencing the genomes of 1000 actinobacteria strains.</title>
        <authorList>
            <person name="Klenk H.-P."/>
        </authorList>
    </citation>
    <scope>NUCLEOTIDE SEQUENCE [LARGE SCALE GENOMIC DNA]</scope>
    <source>
        <strain evidence="2 3">DSM 45582</strain>
    </source>
</reference>
<feature type="compositionally biased region" description="Polar residues" evidence="1">
    <location>
        <begin position="40"/>
        <end position="50"/>
    </location>
</feature>
<name>A0A840NG63_9PSEU</name>
<evidence type="ECO:0000256" key="1">
    <source>
        <dbReference type="SAM" id="MobiDB-lite"/>
    </source>
</evidence>
<keyword evidence="3" id="KW-1185">Reference proteome</keyword>
<dbReference type="SUPFAM" id="SSF52540">
    <property type="entry name" value="P-loop containing nucleoside triphosphate hydrolases"/>
    <property type="match status" value="1"/>
</dbReference>
<dbReference type="InterPro" id="IPR011990">
    <property type="entry name" value="TPR-like_helical_dom_sf"/>
</dbReference>
<comment type="caution">
    <text evidence="2">The sequence shown here is derived from an EMBL/GenBank/DDBJ whole genome shotgun (WGS) entry which is preliminary data.</text>
</comment>
<protein>
    <submittedName>
        <fullName evidence="2">Tetratricopeptide (TPR) repeat protein</fullName>
    </submittedName>
</protein>
<dbReference type="PANTHER" id="PTHR47691:SF3">
    <property type="entry name" value="HTH-TYPE TRANSCRIPTIONAL REGULATOR RV0890C-RELATED"/>
    <property type="match status" value="1"/>
</dbReference>
<evidence type="ECO:0000313" key="3">
    <source>
        <dbReference type="Proteomes" id="UP000580474"/>
    </source>
</evidence>
<organism evidence="2 3">
    <name type="scientific">Saccharopolyspora gloriosae</name>
    <dbReference type="NCBI Taxonomy" id="455344"/>
    <lineage>
        <taxon>Bacteria</taxon>
        <taxon>Bacillati</taxon>
        <taxon>Actinomycetota</taxon>
        <taxon>Actinomycetes</taxon>
        <taxon>Pseudonocardiales</taxon>
        <taxon>Pseudonocardiaceae</taxon>
        <taxon>Saccharopolyspora</taxon>
    </lineage>
</organism>
<feature type="region of interest" description="Disordered" evidence="1">
    <location>
        <begin position="25"/>
        <end position="50"/>
    </location>
</feature>
<dbReference type="Proteomes" id="UP000580474">
    <property type="component" value="Unassembled WGS sequence"/>
</dbReference>
<evidence type="ECO:0000313" key="2">
    <source>
        <dbReference type="EMBL" id="MBB5070890.1"/>
    </source>
</evidence>